<sequence length="77" mass="9079">MLLFQDNKSSLLDLRKVPFKLEKEIQQLFEKNLFQITGLELVKSEFSIQNQRIDTLAFDIENGAFVIIEYKRGDRTL</sequence>
<name>A0A1H2UGJ2_9FLAO</name>
<accession>A0A1H2UGJ2</accession>
<dbReference type="EMBL" id="FNND01000002">
    <property type="protein sequence ID" value="SDW55251.1"/>
    <property type="molecule type" value="Genomic_DNA"/>
</dbReference>
<proteinExistence type="predicted"/>
<reference evidence="1 2" key="1">
    <citation type="submission" date="2016-10" db="EMBL/GenBank/DDBJ databases">
        <authorList>
            <person name="Varghese N."/>
            <person name="Submissions S."/>
        </authorList>
    </citation>
    <scope>NUCLEOTIDE SEQUENCE [LARGE SCALE GENOMIC DNA]</scope>
    <source>
        <strain evidence="1 2">DSM 11449</strain>
    </source>
</reference>
<evidence type="ECO:0000313" key="2">
    <source>
        <dbReference type="Proteomes" id="UP000182771"/>
    </source>
</evidence>
<evidence type="ECO:0008006" key="3">
    <source>
        <dbReference type="Google" id="ProtNLM"/>
    </source>
</evidence>
<gene>
    <name evidence="1" type="ORF">SAMN05444420_102517</name>
</gene>
<comment type="caution">
    <text evidence="1">The sequence shown here is derived from an EMBL/GenBank/DDBJ whole genome shotgun (WGS) entry which is preliminary data.</text>
</comment>
<organism evidence="1 2">
    <name type="scientific">Capnocytophaga granulosa</name>
    <dbReference type="NCBI Taxonomy" id="45242"/>
    <lineage>
        <taxon>Bacteria</taxon>
        <taxon>Pseudomonadati</taxon>
        <taxon>Bacteroidota</taxon>
        <taxon>Flavobacteriia</taxon>
        <taxon>Flavobacteriales</taxon>
        <taxon>Flavobacteriaceae</taxon>
        <taxon>Capnocytophaga</taxon>
    </lineage>
</organism>
<dbReference type="GO" id="GO:0003676">
    <property type="term" value="F:nucleic acid binding"/>
    <property type="evidence" value="ECO:0007669"/>
    <property type="project" value="InterPro"/>
</dbReference>
<evidence type="ECO:0000313" key="1">
    <source>
        <dbReference type="EMBL" id="SDW55251.1"/>
    </source>
</evidence>
<dbReference type="Proteomes" id="UP000182771">
    <property type="component" value="Unassembled WGS sequence"/>
</dbReference>
<keyword evidence="2" id="KW-1185">Reference proteome</keyword>
<protein>
    <recommendedName>
        <fullName evidence="3">Nuclease-related domain-containing protein</fullName>
    </recommendedName>
</protein>
<dbReference type="Gene3D" id="3.40.1350.10">
    <property type="match status" value="1"/>
</dbReference>
<dbReference type="InterPro" id="IPR011856">
    <property type="entry name" value="tRNA_endonuc-like_dom_sf"/>
</dbReference>
<dbReference type="AlphaFoldDB" id="A0A1H2UGJ2"/>